<keyword evidence="2" id="KW-0217">Developmental protein</keyword>
<keyword evidence="4" id="KW-0597">Phosphoprotein</keyword>
<dbReference type="InterPro" id="IPR001478">
    <property type="entry name" value="PDZ"/>
</dbReference>
<evidence type="ECO:0000256" key="7">
    <source>
        <dbReference type="ARBA" id="ARBA00023018"/>
    </source>
</evidence>
<evidence type="ECO:0000256" key="2">
    <source>
        <dbReference type="ARBA" id="ARBA00022473"/>
    </source>
</evidence>
<protein>
    <recommendedName>
        <fullName evidence="12">Neurabin-1</fullName>
    </recommendedName>
    <alternativeName>
        <fullName evidence="14">Neurabin-I</fullName>
    </alternativeName>
    <alternativeName>
        <fullName evidence="13">Neural tissue-specific F-actin-binding protein I</fullName>
    </alternativeName>
    <alternativeName>
        <fullName evidence="15">Protein phosphatase 1 regulatory subunit 9A</fullName>
    </alternativeName>
</protein>
<evidence type="ECO:0000256" key="8">
    <source>
        <dbReference type="ARBA" id="ARBA00023054"/>
    </source>
</evidence>
<dbReference type="Gene3D" id="1.10.150.50">
    <property type="entry name" value="Transcription Factor, Ets-1"/>
    <property type="match status" value="1"/>
</dbReference>
<dbReference type="InterPro" id="IPR013761">
    <property type="entry name" value="SAM/pointed_sf"/>
</dbReference>
<dbReference type="GO" id="GO:0007015">
    <property type="term" value="P:actin filament organization"/>
    <property type="evidence" value="ECO:0007669"/>
    <property type="project" value="TreeGrafter"/>
</dbReference>
<evidence type="ECO:0000313" key="20">
    <source>
        <dbReference type="EMBL" id="KFP09687.1"/>
    </source>
</evidence>
<keyword evidence="5" id="KW-0221">Differentiation</keyword>
<evidence type="ECO:0000256" key="4">
    <source>
        <dbReference type="ARBA" id="ARBA00022553"/>
    </source>
</evidence>
<dbReference type="InterPro" id="IPR001660">
    <property type="entry name" value="SAM"/>
</dbReference>
<dbReference type="Pfam" id="PF17817">
    <property type="entry name" value="PDZ_5"/>
    <property type="match status" value="1"/>
</dbReference>
<dbReference type="GO" id="GO:0051015">
    <property type="term" value="F:actin filament binding"/>
    <property type="evidence" value="ECO:0007669"/>
    <property type="project" value="TreeGrafter"/>
</dbReference>
<feature type="region of interest" description="Disordered" evidence="17">
    <location>
        <begin position="1"/>
        <end position="109"/>
    </location>
</feature>
<keyword evidence="3" id="KW-0963">Cytoplasm</keyword>
<evidence type="ECO:0000256" key="6">
    <source>
        <dbReference type="ARBA" id="ARBA00022902"/>
    </source>
</evidence>
<feature type="domain" description="SAM" evidence="18">
    <location>
        <begin position="1011"/>
        <end position="1074"/>
    </location>
</feature>
<dbReference type="InterPro" id="IPR036034">
    <property type="entry name" value="PDZ_sf"/>
</dbReference>
<dbReference type="PROSITE" id="PS50106">
    <property type="entry name" value="PDZ"/>
    <property type="match status" value="1"/>
</dbReference>
<evidence type="ECO:0000256" key="5">
    <source>
        <dbReference type="ARBA" id="ARBA00022782"/>
    </source>
</evidence>
<feature type="domain" description="PDZ" evidence="19">
    <location>
        <begin position="527"/>
        <end position="615"/>
    </location>
</feature>
<sequence>MMKTESSGERSTLRSASPHRNAYRTEFQALKSTFDKPKSDGDQKTKEEGEALQSRGRKYGSNVNRIKNLFMQMGMEPSESAGVTPKTRGKGGPPSPQRRIRPKEFVEKADGSIVKLESSVSERISRFDTIHDGPSYSKFTETRKMFERNAHEMGHSNRYSPKKEKVVSSELPDEWCSSKSYRGSMDSLDSLSPRTETVSPTVSQLSAVFENTDSHNVIVEKSENSEEYSVTGHYPLNLSSTVANISSPVANLEGFSPLKDSGTWSPPAKQNTGLMSAENSQQNSTPSALRQKTSTGTSAGSKTTEEIKKSTEASADSVESTASSQQDLVNVLDSERSVDSCARSKSKTEAEVLLQQKERSEHAEGIFDRPEAAEAPRNVASGGDFATDAVSDTTESHYDEASEKEVHEDVNNFQSSHVYMHSDYNVYRVRSRYNSDWGETGTEQDDQDDSDENNCYEPDMEYSEISGLPDEDEIPANRKIQFSRAPIKVFNTYSNEDYDRRNDEVDPVAASAEYELEKRVEKLELFPVELEKDEDGLGISIIGMGVGADAGLEKLGIFVKTVTEGGAAERDGRIQVNDQIVEVDGLSLVGVTQNFAATVLRNTKGKVRFVIGREKPGQVSEVAQLISQTLEQERRQRELLEQHYAQYDADDDETGEYATDEEDEDMGPVLPGGDMAIEVFDLPENDDMFSPSDVDTSKLAHKFKELQIKHAVTEAEIQKLKTKLQAAENEKVRWELEKTQLQQNIEENKERMMKLESYWIEAQTLCHTVNEHLKETQSQYQALEKKYNKAKKLIKDFQQKEIDFIKRQEAERKKIEDLEKAHLADVQGLQARIRDLEAEVFRLMKQNGSQVNNNNNIFERQTSFGEVSRGDPVETLDTKQVSCLDGLSQDFNEAVPETERLDSKALKTRAQLSVKNKRQRPSRTRLYDSISSTDGEDSLERKNFTFNDDFSPSSTSSADLSGLGAEPKTPGFSHSLALSSDESLDMIDDEILDDGQSPKHSQCQSRAVPEWSVQQVSHWLMSLNLEQYVSEFSAQNINGEHLLQLDGSKLKALGMTSSQDRAIIKKKLKEMKASLEKARKAQEKMEKQREKLRKKEQEQLQRKSKKTDKSSSDATEGTNEQ</sequence>
<accession>A0A091IMV6</accession>
<organism evidence="20 21">
    <name type="scientific">Egretta garzetta</name>
    <name type="common">Little egret</name>
    <dbReference type="NCBI Taxonomy" id="188379"/>
    <lineage>
        <taxon>Eukaryota</taxon>
        <taxon>Metazoa</taxon>
        <taxon>Chordata</taxon>
        <taxon>Craniata</taxon>
        <taxon>Vertebrata</taxon>
        <taxon>Euteleostomi</taxon>
        <taxon>Archelosauria</taxon>
        <taxon>Archosauria</taxon>
        <taxon>Dinosauria</taxon>
        <taxon>Saurischia</taxon>
        <taxon>Theropoda</taxon>
        <taxon>Coelurosauria</taxon>
        <taxon>Aves</taxon>
        <taxon>Neognathae</taxon>
        <taxon>Neoaves</taxon>
        <taxon>Aequornithes</taxon>
        <taxon>Pelecaniformes</taxon>
        <taxon>Ardeidae</taxon>
        <taxon>Egretta</taxon>
    </lineage>
</organism>
<feature type="region of interest" description="Disordered" evidence="17">
    <location>
        <begin position="251"/>
        <end position="407"/>
    </location>
</feature>
<dbReference type="Proteomes" id="UP000053119">
    <property type="component" value="Unassembled WGS sequence"/>
</dbReference>
<dbReference type="GO" id="GO:0031175">
    <property type="term" value="P:neuron projection development"/>
    <property type="evidence" value="ECO:0007669"/>
    <property type="project" value="TreeGrafter"/>
</dbReference>
<feature type="compositionally biased region" description="Polar residues" evidence="17">
    <location>
        <begin position="312"/>
        <end position="328"/>
    </location>
</feature>
<dbReference type="GO" id="GO:0015629">
    <property type="term" value="C:actin cytoskeleton"/>
    <property type="evidence" value="ECO:0007669"/>
    <property type="project" value="TreeGrafter"/>
</dbReference>
<evidence type="ECO:0000256" key="10">
    <source>
        <dbReference type="ARBA" id="ARBA00023212"/>
    </source>
</evidence>
<feature type="region of interest" description="Disordered" evidence="17">
    <location>
        <begin position="178"/>
        <end position="199"/>
    </location>
</feature>
<dbReference type="KEGG" id="egz:104129030"/>
<dbReference type="EMBL" id="KK500664">
    <property type="protein sequence ID" value="KFP09687.1"/>
    <property type="molecule type" value="Genomic_DNA"/>
</dbReference>
<keyword evidence="8 16" id="KW-0175">Coiled coil</keyword>
<evidence type="ECO:0000259" key="19">
    <source>
        <dbReference type="PROSITE" id="PS50106"/>
    </source>
</evidence>
<dbReference type="FunFam" id="2.30.42.10:FF:000010">
    <property type="entry name" value="Neurabin-1 isoform 1"/>
    <property type="match status" value="1"/>
</dbReference>
<dbReference type="SMART" id="SM00454">
    <property type="entry name" value="SAM"/>
    <property type="match status" value="1"/>
</dbReference>
<feature type="compositionally biased region" description="Polar residues" evidence="17">
    <location>
        <begin position="944"/>
        <end position="959"/>
    </location>
</feature>
<gene>
    <name evidence="20" type="ORF">Z169_07240</name>
</gene>
<evidence type="ECO:0000256" key="16">
    <source>
        <dbReference type="SAM" id="Coils"/>
    </source>
</evidence>
<dbReference type="GO" id="GO:0005737">
    <property type="term" value="C:cytoplasm"/>
    <property type="evidence" value="ECO:0007669"/>
    <property type="project" value="TreeGrafter"/>
</dbReference>
<dbReference type="SUPFAM" id="SSF50156">
    <property type="entry name" value="PDZ domain-like"/>
    <property type="match status" value="1"/>
</dbReference>
<feature type="compositionally biased region" description="Polar residues" evidence="17">
    <location>
        <begin position="262"/>
        <end position="291"/>
    </location>
</feature>
<feature type="region of interest" description="Disordered" evidence="17">
    <location>
        <begin position="1073"/>
        <end position="1121"/>
    </location>
</feature>
<dbReference type="CDD" id="cd09512">
    <property type="entry name" value="SAM_Neurabin-like"/>
    <property type="match status" value="1"/>
</dbReference>
<dbReference type="Gene3D" id="2.30.42.10">
    <property type="match status" value="1"/>
</dbReference>
<name>A0A091IMV6_EGRGA</name>
<evidence type="ECO:0000256" key="3">
    <source>
        <dbReference type="ARBA" id="ARBA00022490"/>
    </source>
</evidence>
<comment type="subcellular location">
    <subcellularLocation>
        <location evidence="1">Cytoplasm</location>
        <location evidence="1">Cytoskeleton</location>
    </subcellularLocation>
    <subcellularLocation>
        <location evidence="11">Synapse</location>
    </subcellularLocation>
</comment>
<dbReference type="PANTHER" id="PTHR16154:SF22">
    <property type="entry name" value="NEURABIN-1"/>
    <property type="match status" value="1"/>
</dbReference>
<keyword evidence="9" id="KW-0009">Actin-binding</keyword>
<evidence type="ECO:0000256" key="11">
    <source>
        <dbReference type="ARBA" id="ARBA00034103"/>
    </source>
</evidence>
<evidence type="ECO:0000256" key="14">
    <source>
        <dbReference type="ARBA" id="ARBA00077125"/>
    </source>
</evidence>
<feature type="region of interest" description="Disordered" evidence="17">
    <location>
        <begin position="896"/>
        <end position="973"/>
    </location>
</feature>
<feature type="compositionally biased region" description="Basic and acidic residues" evidence="17">
    <location>
        <begin position="346"/>
        <end position="374"/>
    </location>
</feature>
<dbReference type="FunFam" id="1.10.150.50:FF:000008">
    <property type="entry name" value="Neurabin-1 isoform 1-like protein"/>
    <property type="match status" value="1"/>
</dbReference>
<dbReference type="AlphaFoldDB" id="A0A091IMV6"/>
<reference evidence="20 21" key="1">
    <citation type="submission" date="2014-04" db="EMBL/GenBank/DDBJ databases">
        <title>Genome evolution of avian class.</title>
        <authorList>
            <person name="Zhang G."/>
            <person name="Li C."/>
        </authorList>
    </citation>
    <scope>NUCLEOTIDE SEQUENCE [LARGE SCALE GENOMIC DNA]</scope>
    <source>
        <strain evidence="20">BGI_Z169</strain>
    </source>
</reference>
<dbReference type="SMART" id="SM00228">
    <property type="entry name" value="PDZ"/>
    <property type="match status" value="1"/>
</dbReference>
<evidence type="ECO:0000256" key="15">
    <source>
        <dbReference type="ARBA" id="ARBA00082439"/>
    </source>
</evidence>
<dbReference type="CDD" id="cd06790">
    <property type="entry name" value="PDZ_neurabin-like"/>
    <property type="match status" value="1"/>
</dbReference>
<dbReference type="InterPro" id="IPR043446">
    <property type="entry name" value="Neurabin-like"/>
</dbReference>
<dbReference type="InterPro" id="IPR040645">
    <property type="entry name" value="Neurabin-1/2_PDZ"/>
</dbReference>
<dbReference type="SUPFAM" id="SSF47769">
    <property type="entry name" value="SAM/Pointed domain"/>
    <property type="match status" value="1"/>
</dbReference>
<evidence type="ECO:0000259" key="18">
    <source>
        <dbReference type="PROSITE" id="PS50105"/>
    </source>
</evidence>
<proteinExistence type="predicted"/>
<keyword evidence="6" id="KW-0524">Neurogenesis</keyword>
<keyword evidence="7" id="KW-0770">Synapse</keyword>
<keyword evidence="10" id="KW-0206">Cytoskeleton</keyword>
<dbReference type="STRING" id="188379.A0A091IMV6"/>
<dbReference type="OrthoDB" id="62701at2759"/>
<evidence type="ECO:0000256" key="13">
    <source>
        <dbReference type="ARBA" id="ARBA00076637"/>
    </source>
</evidence>
<dbReference type="Pfam" id="PF00595">
    <property type="entry name" value="PDZ"/>
    <property type="match status" value="1"/>
</dbReference>
<evidence type="ECO:0000256" key="1">
    <source>
        <dbReference type="ARBA" id="ARBA00004245"/>
    </source>
</evidence>
<feature type="compositionally biased region" description="Low complexity" evidence="17">
    <location>
        <begin position="292"/>
        <end position="302"/>
    </location>
</feature>
<feature type="compositionally biased region" description="Basic and acidic residues" evidence="17">
    <location>
        <begin position="394"/>
        <end position="407"/>
    </location>
</feature>
<feature type="region of interest" description="Disordered" evidence="17">
    <location>
        <begin position="437"/>
        <end position="457"/>
    </location>
</feature>
<dbReference type="GO" id="GO:0019722">
    <property type="term" value="P:calcium-mediated signaling"/>
    <property type="evidence" value="ECO:0007669"/>
    <property type="project" value="TreeGrafter"/>
</dbReference>
<evidence type="ECO:0000313" key="21">
    <source>
        <dbReference type="Proteomes" id="UP000053119"/>
    </source>
</evidence>
<evidence type="ECO:0000256" key="17">
    <source>
        <dbReference type="SAM" id="MobiDB-lite"/>
    </source>
</evidence>
<feature type="compositionally biased region" description="Basic and acidic residues" evidence="17">
    <location>
        <begin position="33"/>
        <end position="49"/>
    </location>
</feature>
<feature type="compositionally biased region" description="Acidic residues" evidence="17">
    <location>
        <begin position="442"/>
        <end position="457"/>
    </location>
</feature>
<feature type="coiled-coil region" evidence="16">
    <location>
        <begin position="623"/>
        <end position="650"/>
    </location>
</feature>
<dbReference type="PROSITE" id="PS50105">
    <property type="entry name" value="SAM_DOMAIN"/>
    <property type="match status" value="1"/>
</dbReference>
<keyword evidence="21" id="KW-1185">Reference proteome</keyword>
<feature type="compositionally biased region" description="Basic and acidic residues" evidence="17">
    <location>
        <begin position="1073"/>
        <end position="1111"/>
    </location>
</feature>
<feature type="compositionally biased region" description="Basic and acidic residues" evidence="17">
    <location>
        <begin position="1"/>
        <end position="12"/>
    </location>
</feature>
<dbReference type="Pfam" id="PF07647">
    <property type="entry name" value="SAM_2"/>
    <property type="match status" value="1"/>
</dbReference>
<evidence type="ECO:0000256" key="9">
    <source>
        <dbReference type="ARBA" id="ARBA00023203"/>
    </source>
</evidence>
<evidence type="ECO:0000256" key="12">
    <source>
        <dbReference type="ARBA" id="ARBA00067399"/>
    </source>
</evidence>
<dbReference type="GO" id="GO:0014069">
    <property type="term" value="C:postsynaptic density"/>
    <property type="evidence" value="ECO:0007669"/>
    <property type="project" value="TreeGrafter"/>
</dbReference>
<feature type="coiled-coil region" evidence="16">
    <location>
        <begin position="703"/>
        <end position="846"/>
    </location>
</feature>
<dbReference type="GO" id="GO:0030425">
    <property type="term" value="C:dendrite"/>
    <property type="evidence" value="ECO:0007669"/>
    <property type="project" value="TreeGrafter"/>
</dbReference>
<dbReference type="PANTHER" id="PTHR16154">
    <property type="entry name" value="NEURABIN"/>
    <property type="match status" value="1"/>
</dbReference>